<dbReference type="Proteomes" id="UP001501251">
    <property type="component" value="Unassembled WGS sequence"/>
</dbReference>
<feature type="region of interest" description="Disordered" evidence="5">
    <location>
        <begin position="31"/>
        <end position="57"/>
    </location>
</feature>
<evidence type="ECO:0000256" key="6">
    <source>
        <dbReference type="SAM" id="SignalP"/>
    </source>
</evidence>
<dbReference type="SUPFAM" id="SSF53807">
    <property type="entry name" value="Helical backbone' metal receptor"/>
    <property type="match status" value="1"/>
</dbReference>
<dbReference type="InterPro" id="IPR002491">
    <property type="entry name" value="ABC_transptr_periplasmic_BD"/>
</dbReference>
<protein>
    <submittedName>
        <fullName evidence="8">ABC transporter substrate-binding protein</fullName>
    </submittedName>
</protein>
<dbReference type="PROSITE" id="PS50983">
    <property type="entry name" value="FE_B12_PBP"/>
    <property type="match status" value="1"/>
</dbReference>
<dbReference type="RefSeq" id="WP_344916834.1">
    <property type="nucleotide sequence ID" value="NZ_BAABAQ010000002.1"/>
</dbReference>
<evidence type="ECO:0000313" key="8">
    <source>
        <dbReference type="EMBL" id="GAA4186171.1"/>
    </source>
</evidence>
<keyword evidence="4 6" id="KW-0732">Signal</keyword>
<evidence type="ECO:0000256" key="4">
    <source>
        <dbReference type="ARBA" id="ARBA00022729"/>
    </source>
</evidence>
<evidence type="ECO:0000256" key="1">
    <source>
        <dbReference type="ARBA" id="ARBA00004196"/>
    </source>
</evidence>
<dbReference type="EMBL" id="BAABAQ010000002">
    <property type="protein sequence ID" value="GAA4186171.1"/>
    <property type="molecule type" value="Genomic_DNA"/>
</dbReference>
<feature type="domain" description="Fe/B12 periplasmic-binding" evidence="7">
    <location>
        <begin position="66"/>
        <end position="339"/>
    </location>
</feature>
<dbReference type="Pfam" id="PF01497">
    <property type="entry name" value="Peripla_BP_2"/>
    <property type="match status" value="1"/>
</dbReference>
<feature type="signal peptide" evidence="6">
    <location>
        <begin position="1"/>
        <end position="23"/>
    </location>
</feature>
<dbReference type="InterPro" id="IPR051313">
    <property type="entry name" value="Bact_iron-sidero_bind"/>
</dbReference>
<evidence type="ECO:0000256" key="3">
    <source>
        <dbReference type="ARBA" id="ARBA00022448"/>
    </source>
</evidence>
<feature type="chain" id="PRO_5046534762" evidence="6">
    <location>
        <begin position="24"/>
        <end position="339"/>
    </location>
</feature>
<keyword evidence="9" id="KW-1185">Reference proteome</keyword>
<evidence type="ECO:0000313" key="9">
    <source>
        <dbReference type="Proteomes" id="UP001501251"/>
    </source>
</evidence>
<evidence type="ECO:0000256" key="2">
    <source>
        <dbReference type="ARBA" id="ARBA00008814"/>
    </source>
</evidence>
<evidence type="ECO:0000259" key="7">
    <source>
        <dbReference type="PROSITE" id="PS50983"/>
    </source>
</evidence>
<keyword evidence="3" id="KW-0813">Transport</keyword>
<comment type="similarity">
    <text evidence="2">Belongs to the bacterial solute-binding protein 8 family.</text>
</comment>
<dbReference type="PANTHER" id="PTHR30532:SF24">
    <property type="entry name" value="FERRIC ENTEROBACTIN-BINDING PERIPLASMIC PROTEIN FEPB"/>
    <property type="match status" value="1"/>
</dbReference>
<accession>A0ABP8AM02</accession>
<dbReference type="Gene3D" id="3.40.50.1980">
    <property type="entry name" value="Nitrogenase molybdenum iron protein domain"/>
    <property type="match status" value="2"/>
</dbReference>
<proteinExistence type="inferred from homology"/>
<feature type="compositionally biased region" description="Low complexity" evidence="5">
    <location>
        <begin position="31"/>
        <end position="46"/>
    </location>
</feature>
<gene>
    <name evidence="8" type="ORF">GCM10022252_17740</name>
</gene>
<dbReference type="PANTHER" id="PTHR30532">
    <property type="entry name" value="IRON III DICITRATE-BINDING PERIPLASMIC PROTEIN"/>
    <property type="match status" value="1"/>
</dbReference>
<name>A0ABP8AM02_9ACTN</name>
<comment type="subcellular location">
    <subcellularLocation>
        <location evidence="1">Cell envelope</location>
    </subcellularLocation>
</comment>
<sequence>MSLPVLSRLRFLAAGLGLASVLAACGSGAETTTATDASPAAASPAAGPWTFTDDRGKKIETPKRPARVVAQVGAAAALWDFGVRPVAVFGPHRLKDGTKDPQVGDVDITKVESIGNVWDEFNVEKYISLQPDLLVSGMYAKDALWYVPQKSAATIEQVAPTLGVNLIGMSVPKLIERYGQVAAALGANLDAPEVTAAKARFDAAAAALPTPEAKGLKILVMAGGPEAMWVVNPDDHPDVRYFKELGLDVVVPEKVDDGGYWQTLSWENADTYEADVILVDARTQSMRVEEMRKKPTFAGLPAVKAGQVYQWHAEERYSYQGYANVLEQLRTDLAKAKKL</sequence>
<reference evidence="9" key="1">
    <citation type="journal article" date="2019" name="Int. J. Syst. Evol. Microbiol.">
        <title>The Global Catalogue of Microorganisms (GCM) 10K type strain sequencing project: providing services to taxonomists for standard genome sequencing and annotation.</title>
        <authorList>
            <consortium name="The Broad Institute Genomics Platform"/>
            <consortium name="The Broad Institute Genome Sequencing Center for Infectious Disease"/>
            <person name="Wu L."/>
            <person name="Ma J."/>
        </authorList>
    </citation>
    <scope>NUCLEOTIDE SEQUENCE [LARGE SCALE GENOMIC DNA]</scope>
    <source>
        <strain evidence="9">JCM 17388</strain>
    </source>
</reference>
<comment type="caution">
    <text evidence="8">The sequence shown here is derived from an EMBL/GenBank/DDBJ whole genome shotgun (WGS) entry which is preliminary data.</text>
</comment>
<organism evidence="8 9">
    <name type="scientific">Streptosporangium oxazolinicum</name>
    <dbReference type="NCBI Taxonomy" id="909287"/>
    <lineage>
        <taxon>Bacteria</taxon>
        <taxon>Bacillati</taxon>
        <taxon>Actinomycetota</taxon>
        <taxon>Actinomycetes</taxon>
        <taxon>Streptosporangiales</taxon>
        <taxon>Streptosporangiaceae</taxon>
        <taxon>Streptosporangium</taxon>
    </lineage>
</organism>
<evidence type="ECO:0000256" key="5">
    <source>
        <dbReference type="SAM" id="MobiDB-lite"/>
    </source>
</evidence>